<dbReference type="InterPro" id="IPR002893">
    <property type="entry name" value="Znf_MYND"/>
</dbReference>
<dbReference type="Pfam" id="PF01753">
    <property type="entry name" value="zf-MYND"/>
    <property type="match status" value="1"/>
</dbReference>
<dbReference type="Proteomes" id="UP000008237">
    <property type="component" value="Unassembled WGS sequence"/>
</dbReference>
<dbReference type="Gene3D" id="6.10.140.2220">
    <property type="match status" value="1"/>
</dbReference>
<dbReference type="InParanoid" id="E2BP81"/>
<feature type="non-terminal residue" evidence="6">
    <location>
        <position position="1"/>
    </location>
</feature>
<evidence type="ECO:0000256" key="1">
    <source>
        <dbReference type="ARBA" id="ARBA00022723"/>
    </source>
</evidence>
<dbReference type="AlphaFoldDB" id="E2BP81"/>
<keyword evidence="7" id="KW-1185">Reference proteome</keyword>
<evidence type="ECO:0000256" key="4">
    <source>
        <dbReference type="PROSITE-ProRule" id="PRU00134"/>
    </source>
</evidence>
<accession>E2BP81</accession>
<name>E2BP81_HARSA</name>
<feature type="non-terminal residue" evidence="6">
    <location>
        <position position="143"/>
    </location>
</feature>
<evidence type="ECO:0000313" key="7">
    <source>
        <dbReference type="Proteomes" id="UP000008237"/>
    </source>
</evidence>
<evidence type="ECO:0000256" key="3">
    <source>
        <dbReference type="ARBA" id="ARBA00022833"/>
    </source>
</evidence>
<dbReference type="SUPFAM" id="SSF144232">
    <property type="entry name" value="HIT/MYND zinc finger-like"/>
    <property type="match status" value="1"/>
</dbReference>
<gene>
    <name evidence="6" type="ORF">EAI_00206</name>
</gene>
<dbReference type="EMBL" id="GL449553">
    <property type="protein sequence ID" value="EFN82501.1"/>
    <property type="molecule type" value="Genomic_DNA"/>
</dbReference>
<protein>
    <recommendedName>
        <fullName evidence="5">MYND-type domain-containing protein</fullName>
    </recommendedName>
</protein>
<evidence type="ECO:0000256" key="2">
    <source>
        <dbReference type="ARBA" id="ARBA00022771"/>
    </source>
</evidence>
<evidence type="ECO:0000313" key="6">
    <source>
        <dbReference type="EMBL" id="EFN82501.1"/>
    </source>
</evidence>
<reference evidence="6 7" key="1">
    <citation type="journal article" date="2010" name="Science">
        <title>Genomic comparison of the ants Camponotus floridanus and Harpegnathos saltator.</title>
        <authorList>
            <person name="Bonasio R."/>
            <person name="Zhang G."/>
            <person name="Ye C."/>
            <person name="Mutti N.S."/>
            <person name="Fang X."/>
            <person name="Qin N."/>
            <person name="Donahue G."/>
            <person name="Yang P."/>
            <person name="Li Q."/>
            <person name="Li C."/>
            <person name="Zhang P."/>
            <person name="Huang Z."/>
            <person name="Berger S.L."/>
            <person name="Reinberg D."/>
            <person name="Wang J."/>
            <person name="Liebig J."/>
        </authorList>
    </citation>
    <scope>NUCLEOTIDE SEQUENCE [LARGE SCALE GENOMIC DNA]</scope>
    <source>
        <strain evidence="6 7">R22 G/1</strain>
    </source>
</reference>
<dbReference type="GO" id="GO:0008270">
    <property type="term" value="F:zinc ion binding"/>
    <property type="evidence" value="ECO:0007669"/>
    <property type="project" value="UniProtKB-KW"/>
</dbReference>
<keyword evidence="2 4" id="KW-0863">Zinc-finger</keyword>
<feature type="domain" description="MYND-type" evidence="5">
    <location>
        <begin position="6"/>
        <end position="46"/>
    </location>
</feature>
<keyword evidence="3" id="KW-0862">Zinc</keyword>
<evidence type="ECO:0000259" key="5">
    <source>
        <dbReference type="PROSITE" id="PS50865"/>
    </source>
</evidence>
<keyword evidence="1" id="KW-0479">Metal-binding</keyword>
<dbReference type="PROSITE" id="PS50865">
    <property type="entry name" value="ZF_MYND_2"/>
    <property type="match status" value="1"/>
</dbReference>
<organism evidence="7">
    <name type="scientific">Harpegnathos saltator</name>
    <name type="common">Jerdon's jumping ant</name>
    <dbReference type="NCBI Taxonomy" id="610380"/>
    <lineage>
        <taxon>Eukaryota</taxon>
        <taxon>Metazoa</taxon>
        <taxon>Ecdysozoa</taxon>
        <taxon>Arthropoda</taxon>
        <taxon>Hexapoda</taxon>
        <taxon>Insecta</taxon>
        <taxon>Pterygota</taxon>
        <taxon>Neoptera</taxon>
        <taxon>Endopterygota</taxon>
        <taxon>Hymenoptera</taxon>
        <taxon>Apocrita</taxon>
        <taxon>Aculeata</taxon>
        <taxon>Formicoidea</taxon>
        <taxon>Formicidae</taxon>
        <taxon>Ponerinae</taxon>
        <taxon>Ponerini</taxon>
        <taxon>Harpegnathos</taxon>
    </lineage>
</organism>
<proteinExistence type="predicted"/>
<sequence>FHPNLCHVCKKTREVVNLITCNRCFMISYCSEDHKNVHLPQHRKLCTTIEKILKSNPQYLTRRFRPFEFLVTKRQFFRIIEHILRRNLEKYEAEMFFFARSCLICHQQTGLYSCKKCLSADYCLEHKKEFEELHHTLCDVLIL</sequence>